<dbReference type="Proteomes" id="UP001066276">
    <property type="component" value="Chromosome 4_1"/>
</dbReference>
<protein>
    <submittedName>
        <fullName evidence="2">Uncharacterized protein</fullName>
    </submittedName>
</protein>
<proteinExistence type="predicted"/>
<evidence type="ECO:0000256" key="1">
    <source>
        <dbReference type="SAM" id="MobiDB-lite"/>
    </source>
</evidence>
<name>A0AAV7T4U7_PLEWA</name>
<dbReference type="EMBL" id="JANPWB010000007">
    <property type="protein sequence ID" value="KAJ1171592.1"/>
    <property type="molecule type" value="Genomic_DNA"/>
</dbReference>
<sequence length="197" mass="21691">MRGILYGKTYVGGEAGRVQVRLEFWQPGANVPQSEWGSALTQDMYEEQTSSLQLGQSAGHQTVTVGVRTPFGQRYDESVRSGVTHLTSRAPLGSECHMTLEEPSTSQGAGFIAGNYQLQDEVLDYEKDEPEEGAIVQYGEEQNDGCKRFGSNGVWNFGVLRNLWKRRSGGIAETGDEEDGRGCTPPRGKNRRVGLEK</sequence>
<feature type="compositionally biased region" description="Basic residues" evidence="1">
    <location>
        <begin position="188"/>
        <end position="197"/>
    </location>
</feature>
<evidence type="ECO:0000313" key="2">
    <source>
        <dbReference type="EMBL" id="KAJ1171592.1"/>
    </source>
</evidence>
<feature type="region of interest" description="Disordered" evidence="1">
    <location>
        <begin position="168"/>
        <end position="197"/>
    </location>
</feature>
<reference evidence="2" key="1">
    <citation type="journal article" date="2022" name="bioRxiv">
        <title>Sequencing and chromosome-scale assembly of the giantPleurodeles waltlgenome.</title>
        <authorList>
            <person name="Brown T."/>
            <person name="Elewa A."/>
            <person name="Iarovenko S."/>
            <person name="Subramanian E."/>
            <person name="Araus A.J."/>
            <person name="Petzold A."/>
            <person name="Susuki M."/>
            <person name="Suzuki K.-i.T."/>
            <person name="Hayashi T."/>
            <person name="Toyoda A."/>
            <person name="Oliveira C."/>
            <person name="Osipova E."/>
            <person name="Leigh N.D."/>
            <person name="Simon A."/>
            <person name="Yun M.H."/>
        </authorList>
    </citation>
    <scope>NUCLEOTIDE SEQUENCE</scope>
    <source>
        <strain evidence="2">20211129_DDA</strain>
        <tissue evidence="2">Liver</tissue>
    </source>
</reference>
<gene>
    <name evidence="2" type="ORF">NDU88_003453</name>
</gene>
<dbReference type="AlphaFoldDB" id="A0AAV7T4U7"/>
<accession>A0AAV7T4U7</accession>
<comment type="caution">
    <text evidence="2">The sequence shown here is derived from an EMBL/GenBank/DDBJ whole genome shotgun (WGS) entry which is preliminary data.</text>
</comment>
<organism evidence="2 3">
    <name type="scientific">Pleurodeles waltl</name>
    <name type="common">Iberian ribbed newt</name>
    <dbReference type="NCBI Taxonomy" id="8319"/>
    <lineage>
        <taxon>Eukaryota</taxon>
        <taxon>Metazoa</taxon>
        <taxon>Chordata</taxon>
        <taxon>Craniata</taxon>
        <taxon>Vertebrata</taxon>
        <taxon>Euteleostomi</taxon>
        <taxon>Amphibia</taxon>
        <taxon>Batrachia</taxon>
        <taxon>Caudata</taxon>
        <taxon>Salamandroidea</taxon>
        <taxon>Salamandridae</taxon>
        <taxon>Pleurodelinae</taxon>
        <taxon>Pleurodeles</taxon>
    </lineage>
</organism>
<keyword evidence="3" id="KW-1185">Reference proteome</keyword>
<evidence type="ECO:0000313" key="3">
    <source>
        <dbReference type="Proteomes" id="UP001066276"/>
    </source>
</evidence>